<dbReference type="AlphaFoldDB" id="A0AAD5M7G1"/>
<name>A0AAD5M7G1_PARTN</name>
<proteinExistence type="predicted"/>
<protein>
    <submittedName>
        <fullName evidence="1">Uncharacterized protein</fullName>
    </submittedName>
</protein>
<evidence type="ECO:0000313" key="2">
    <source>
        <dbReference type="Proteomes" id="UP001196413"/>
    </source>
</evidence>
<gene>
    <name evidence="1" type="ORF">KIN20_010146</name>
</gene>
<evidence type="ECO:0000313" key="1">
    <source>
        <dbReference type="EMBL" id="KAJ1353505.1"/>
    </source>
</evidence>
<comment type="caution">
    <text evidence="1">The sequence shown here is derived from an EMBL/GenBank/DDBJ whole genome shotgun (WGS) entry which is preliminary data.</text>
</comment>
<dbReference type="EMBL" id="JAHQIW010001733">
    <property type="protein sequence ID" value="KAJ1353505.1"/>
    <property type="molecule type" value="Genomic_DNA"/>
</dbReference>
<accession>A0AAD5M7G1</accession>
<keyword evidence="2" id="KW-1185">Reference proteome</keyword>
<reference evidence="1" key="1">
    <citation type="submission" date="2021-06" db="EMBL/GenBank/DDBJ databases">
        <title>Parelaphostrongylus tenuis whole genome reference sequence.</title>
        <authorList>
            <person name="Garwood T.J."/>
            <person name="Larsen P.A."/>
            <person name="Fountain-Jones N.M."/>
            <person name="Garbe J.R."/>
            <person name="Macchietto M.G."/>
            <person name="Kania S.A."/>
            <person name="Gerhold R.W."/>
            <person name="Richards J.E."/>
            <person name="Wolf T.M."/>
        </authorList>
    </citation>
    <scope>NUCLEOTIDE SEQUENCE</scope>
    <source>
        <strain evidence="1">MNPRO001-30</strain>
        <tissue evidence="1">Meninges</tissue>
    </source>
</reference>
<dbReference type="Proteomes" id="UP001196413">
    <property type="component" value="Unassembled WGS sequence"/>
</dbReference>
<sequence>MSVEFIDSPLMGQSDPDRHAQKDVIFEPFVMVDHLVADIYMEGYYIACTEYNVGGFVLLVIVA</sequence>
<organism evidence="1 2">
    <name type="scientific">Parelaphostrongylus tenuis</name>
    <name type="common">Meningeal worm</name>
    <dbReference type="NCBI Taxonomy" id="148309"/>
    <lineage>
        <taxon>Eukaryota</taxon>
        <taxon>Metazoa</taxon>
        <taxon>Ecdysozoa</taxon>
        <taxon>Nematoda</taxon>
        <taxon>Chromadorea</taxon>
        <taxon>Rhabditida</taxon>
        <taxon>Rhabditina</taxon>
        <taxon>Rhabditomorpha</taxon>
        <taxon>Strongyloidea</taxon>
        <taxon>Metastrongylidae</taxon>
        <taxon>Parelaphostrongylus</taxon>
    </lineage>
</organism>